<dbReference type="Proteomes" id="UP000054107">
    <property type="component" value="Unassembled WGS sequence"/>
</dbReference>
<organism evidence="1 2">
    <name type="scientific">Parasitella parasitica</name>
    <dbReference type="NCBI Taxonomy" id="35722"/>
    <lineage>
        <taxon>Eukaryota</taxon>
        <taxon>Fungi</taxon>
        <taxon>Fungi incertae sedis</taxon>
        <taxon>Mucoromycota</taxon>
        <taxon>Mucoromycotina</taxon>
        <taxon>Mucoromycetes</taxon>
        <taxon>Mucorales</taxon>
        <taxon>Mucorineae</taxon>
        <taxon>Mucoraceae</taxon>
        <taxon>Parasitella</taxon>
    </lineage>
</organism>
<keyword evidence="2" id="KW-1185">Reference proteome</keyword>
<protein>
    <submittedName>
        <fullName evidence="1">Uncharacterized protein</fullName>
    </submittedName>
</protein>
<proteinExistence type="predicted"/>
<gene>
    <name evidence="1" type="primary">PARPA_09679.1 scaffold 37756</name>
</gene>
<sequence length="70" mass="7577">MSSQSRIRITQPVIYLNSYCLAQVSSAKSVAKSLLSSCCCVPETPVSVIQLADADGDFEIDEYMSTQILA</sequence>
<evidence type="ECO:0000313" key="2">
    <source>
        <dbReference type="Proteomes" id="UP000054107"/>
    </source>
</evidence>
<reference evidence="1 2" key="1">
    <citation type="submission" date="2014-09" db="EMBL/GenBank/DDBJ databases">
        <authorList>
            <person name="Ellenberger Sabrina"/>
        </authorList>
    </citation>
    <scope>NUCLEOTIDE SEQUENCE [LARGE SCALE GENOMIC DNA]</scope>
    <source>
        <strain evidence="1 2">CBS 412.66</strain>
    </source>
</reference>
<dbReference type="AlphaFoldDB" id="A0A0B7NJF0"/>
<name>A0A0B7NJF0_9FUNG</name>
<dbReference type="EMBL" id="LN732270">
    <property type="protein sequence ID" value="CEP15462.1"/>
    <property type="molecule type" value="Genomic_DNA"/>
</dbReference>
<evidence type="ECO:0000313" key="1">
    <source>
        <dbReference type="EMBL" id="CEP15462.1"/>
    </source>
</evidence>
<accession>A0A0B7NJF0</accession>